<sequence length="307" mass="35222">MFYMRLISLSLREAAESKARNTLTFLSKIVEHEESATQNEIIHTNQQSRDQDYDDEPQPTGAVIRPTPAQDAIKKEIDKRRMELDLRERRKRSLVADGSEHEKVLCIDGQEVIARYIDPNDDISNVPDFPNEESYTEHVVKCDDQQCCSPCRSSLHLVLHDLNGHPTIPNPEEHDGKTFAPFLIRHCLRIQPSHTFLSMPYDLYCPSISDDIEKKCCNTCDIYFASTTKVAEHRRAAHHAQAMQTCKMRPSRIVTRRATELLCASNKGLEWLNQSEVEGADNFIENHLDMLIPVVTLETVHESPWIE</sequence>
<dbReference type="AlphaFoldDB" id="A0A212EMI2"/>
<comment type="caution">
    <text evidence="3">The sequence shown here is derived from an EMBL/GenBank/DDBJ whole genome shotgun (WGS) entry which is preliminary data.</text>
</comment>
<keyword evidence="4" id="KW-1185">Reference proteome</keyword>
<reference evidence="3 4" key="1">
    <citation type="journal article" date="2011" name="Cell">
        <title>The monarch butterfly genome yields insights into long-distance migration.</title>
        <authorList>
            <person name="Zhan S."/>
            <person name="Merlin C."/>
            <person name="Boore J.L."/>
            <person name="Reppert S.M."/>
        </authorList>
    </citation>
    <scope>NUCLEOTIDE SEQUENCE [LARGE SCALE GENOMIC DNA]</scope>
    <source>
        <strain evidence="3">F-2</strain>
    </source>
</reference>
<protein>
    <recommendedName>
        <fullName evidence="2">C2H2-type domain-containing protein</fullName>
    </recommendedName>
</protein>
<dbReference type="Proteomes" id="UP000007151">
    <property type="component" value="Unassembled WGS sequence"/>
</dbReference>
<dbReference type="eggNOG" id="ENOG502QWEQ">
    <property type="taxonomic scope" value="Eukaryota"/>
</dbReference>
<dbReference type="PROSITE" id="PS00028">
    <property type="entry name" value="ZINC_FINGER_C2H2_1"/>
    <property type="match status" value="1"/>
</dbReference>
<dbReference type="InParanoid" id="A0A212EMI2"/>
<proteinExistence type="predicted"/>
<dbReference type="KEGG" id="dpl:KGM_214463"/>
<feature type="domain" description="C2H2-type" evidence="2">
    <location>
        <begin position="216"/>
        <end position="239"/>
    </location>
</feature>
<evidence type="ECO:0000313" key="3">
    <source>
        <dbReference type="EMBL" id="OWR42702.1"/>
    </source>
</evidence>
<name>A0A212EMI2_DANPL</name>
<dbReference type="EMBL" id="AGBW02013822">
    <property type="protein sequence ID" value="OWR42702.1"/>
    <property type="molecule type" value="Genomic_DNA"/>
</dbReference>
<gene>
    <name evidence="3" type="ORF">KGM_214463</name>
</gene>
<evidence type="ECO:0000259" key="2">
    <source>
        <dbReference type="PROSITE" id="PS00028"/>
    </source>
</evidence>
<evidence type="ECO:0000313" key="4">
    <source>
        <dbReference type="Proteomes" id="UP000007151"/>
    </source>
</evidence>
<dbReference type="STRING" id="278856.A0A212EMI2"/>
<feature type="region of interest" description="Disordered" evidence="1">
    <location>
        <begin position="37"/>
        <end position="64"/>
    </location>
</feature>
<accession>A0A212EMI2</accession>
<dbReference type="InterPro" id="IPR013087">
    <property type="entry name" value="Znf_C2H2_type"/>
</dbReference>
<evidence type="ECO:0000256" key="1">
    <source>
        <dbReference type="SAM" id="MobiDB-lite"/>
    </source>
</evidence>
<feature type="compositionally biased region" description="Polar residues" evidence="1">
    <location>
        <begin position="37"/>
        <end position="48"/>
    </location>
</feature>
<organism evidence="3 4">
    <name type="scientific">Danaus plexippus plexippus</name>
    <dbReference type="NCBI Taxonomy" id="278856"/>
    <lineage>
        <taxon>Eukaryota</taxon>
        <taxon>Metazoa</taxon>
        <taxon>Ecdysozoa</taxon>
        <taxon>Arthropoda</taxon>
        <taxon>Hexapoda</taxon>
        <taxon>Insecta</taxon>
        <taxon>Pterygota</taxon>
        <taxon>Neoptera</taxon>
        <taxon>Endopterygota</taxon>
        <taxon>Lepidoptera</taxon>
        <taxon>Glossata</taxon>
        <taxon>Ditrysia</taxon>
        <taxon>Papilionoidea</taxon>
        <taxon>Nymphalidae</taxon>
        <taxon>Danainae</taxon>
        <taxon>Danaini</taxon>
        <taxon>Danaina</taxon>
        <taxon>Danaus</taxon>
        <taxon>Danaus</taxon>
    </lineage>
</organism>